<dbReference type="Gene3D" id="1.25.40.10">
    <property type="entry name" value="Tetratricopeptide repeat domain"/>
    <property type="match status" value="2"/>
</dbReference>
<dbReference type="InterPro" id="IPR011990">
    <property type="entry name" value="TPR-like_helical_dom_sf"/>
</dbReference>
<sequence>MLIIAFLWVSDVAANEVSVNVINQKMLRPNIQGFLSSEQNGELDKALARRAFVRDEEYKCDNLAGKEKRTACQLIELGDAAARQDMRSWVEKYRAFKQAIAKHDISLGRWNPYFSEINDDSLDQLSKVPPLEVIGVPTLFMPYRDGDPRVFGEKRVTMLTDTQGSEWLLDTGASHTLINADAAKKLNAQLLPGIQATLTSYHSDGRQQLQLAIIDRLDFENLSLKNVVVYVYSGESVIGLDLLKKVGRVAVEKQGLSRLSVEDFDARFRKCKAPVYLGSNIFTTQQFLFLSVSVAQQRHYAVLDTGIGGYLRRRANPDGNQAEFKSFDYNKDGVNASMGYYITRVVPMQIADVSKTVPIMDVFDTNYPAPYLLGTGVLSDYDLLMDYGGRRACLSERLNNVRVGSANENRIKEAREALRNKDYSEALTLAREEVDANHSPAAYNILGTMYLLGLGVQASRNQAIDYYGRAASGGLVSAQATLGALYLQDSKSNADVKRAKKWLTKAAESNSDSALYNLGLIHEQGLTGAKDLNLAVDYFKKASALGYTLAKVRLGVLYQSGLVKPEKEQDAITLFQEASESGSPSGAFFLAKSYGTGEGVSKRFDLAAKWYLVAAQRGVPMAQANIASMYEQGLGVNKDALAAYKWYWLASSKMPAVLPRLDVVKTQLSPADIERLDSLKKTWPGEVETSVESWRMTIRE</sequence>
<dbReference type="InterPro" id="IPR021109">
    <property type="entry name" value="Peptidase_aspartic_dom_sf"/>
</dbReference>
<dbReference type="OrthoDB" id="9792653at2"/>
<dbReference type="Pfam" id="PF08238">
    <property type="entry name" value="Sel1"/>
    <property type="match status" value="6"/>
</dbReference>
<dbReference type="EMBL" id="QUZT01000014">
    <property type="protein sequence ID" value="TFY94171.1"/>
    <property type="molecule type" value="Genomic_DNA"/>
</dbReference>
<dbReference type="Proteomes" id="UP000297734">
    <property type="component" value="Unassembled WGS sequence"/>
</dbReference>
<dbReference type="SUPFAM" id="SSF50630">
    <property type="entry name" value="Acid proteases"/>
    <property type="match status" value="1"/>
</dbReference>
<dbReference type="SMART" id="SM00671">
    <property type="entry name" value="SEL1"/>
    <property type="match status" value="6"/>
</dbReference>
<dbReference type="InterPro" id="IPR034122">
    <property type="entry name" value="Retropepsin-like_bacterial"/>
</dbReference>
<accession>A0A4Z0B5Y7</accession>
<organism evidence="1 2">
    <name type="scientific">Pseudomonas nabeulensis</name>
    <dbReference type="NCBI Taxonomy" id="2293833"/>
    <lineage>
        <taxon>Bacteria</taxon>
        <taxon>Pseudomonadati</taxon>
        <taxon>Pseudomonadota</taxon>
        <taxon>Gammaproteobacteria</taxon>
        <taxon>Pseudomonadales</taxon>
        <taxon>Pseudomonadaceae</taxon>
        <taxon>Pseudomonas</taxon>
    </lineage>
</organism>
<evidence type="ECO:0008006" key="3">
    <source>
        <dbReference type="Google" id="ProtNLM"/>
    </source>
</evidence>
<dbReference type="CDD" id="cd05483">
    <property type="entry name" value="retropepsin_like_bacteria"/>
    <property type="match status" value="1"/>
</dbReference>
<protein>
    <recommendedName>
        <fullName evidence="3">Peptidase A2 domain-containing protein</fullName>
    </recommendedName>
</protein>
<keyword evidence="2" id="KW-1185">Reference proteome</keyword>
<dbReference type="AlphaFoldDB" id="A0A4Z0B5Y7"/>
<evidence type="ECO:0000313" key="1">
    <source>
        <dbReference type="EMBL" id="TFY94171.1"/>
    </source>
</evidence>
<proteinExistence type="predicted"/>
<gene>
    <name evidence="1" type="ORF">DYL61_09825</name>
</gene>
<dbReference type="PANTHER" id="PTHR11102:SF160">
    <property type="entry name" value="ERAD-ASSOCIATED E3 UBIQUITIN-PROTEIN LIGASE COMPONENT HRD3"/>
    <property type="match status" value="1"/>
</dbReference>
<reference evidence="1 2" key="1">
    <citation type="journal article" date="2019" name="Syst. Appl. Microbiol.">
        <title>New species of pathogenic Pseudomonas isolated from citrus in Tunisia: Proposal of Pseudomonas kairouanensis sp. nov. and Pseudomonas nabeulensis sp. nov.</title>
        <authorList>
            <person name="Oueslati M."/>
            <person name="Mulet M."/>
            <person name="Gomila M."/>
            <person name="Berge O."/>
            <person name="Hajlaoui M.R."/>
            <person name="Lalucat J."/>
            <person name="Sadfi-Zouaoui N."/>
            <person name="Garcia-Valdes E."/>
        </authorList>
    </citation>
    <scope>NUCLEOTIDE SEQUENCE [LARGE SCALE GENOMIC DNA]</scope>
    <source>
        <strain evidence="1 2">E10B</strain>
    </source>
</reference>
<dbReference type="Gene3D" id="2.40.70.10">
    <property type="entry name" value="Acid Proteases"/>
    <property type="match status" value="1"/>
</dbReference>
<dbReference type="RefSeq" id="WP_135308179.1">
    <property type="nucleotide sequence ID" value="NZ_QUZT01000014.1"/>
</dbReference>
<comment type="caution">
    <text evidence="1">The sequence shown here is derived from an EMBL/GenBank/DDBJ whole genome shotgun (WGS) entry which is preliminary data.</text>
</comment>
<dbReference type="SUPFAM" id="SSF81901">
    <property type="entry name" value="HCP-like"/>
    <property type="match status" value="1"/>
</dbReference>
<name>A0A4Z0B5Y7_9PSED</name>
<dbReference type="Pfam" id="PF13650">
    <property type="entry name" value="Asp_protease_2"/>
    <property type="match status" value="1"/>
</dbReference>
<evidence type="ECO:0000313" key="2">
    <source>
        <dbReference type="Proteomes" id="UP000297734"/>
    </source>
</evidence>
<dbReference type="InterPro" id="IPR006597">
    <property type="entry name" value="Sel1-like"/>
</dbReference>
<dbReference type="PANTHER" id="PTHR11102">
    <property type="entry name" value="SEL-1-LIKE PROTEIN"/>
    <property type="match status" value="1"/>
</dbReference>
<dbReference type="InterPro" id="IPR050767">
    <property type="entry name" value="Sel1_AlgK"/>
</dbReference>